<dbReference type="GO" id="GO:0045004">
    <property type="term" value="P:DNA replication proofreading"/>
    <property type="evidence" value="ECO:0007669"/>
    <property type="project" value="TreeGrafter"/>
</dbReference>
<dbReference type="Gene3D" id="1.10.132.60">
    <property type="entry name" value="DNA polymerase family B, C-terminal domain"/>
    <property type="match status" value="1"/>
</dbReference>
<protein>
    <recommendedName>
        <fullName evidence="1">DNA-directed DNA polymerase</fullName>
        <ecNumber evidence="1">2.7.7.7</ecNumber>
    </recommendedName>
</protein>
<dbReference type="InterPro" id="IPR050240">
    <property type="entry name" value="DNA_pol_type-B"/>
</dbReference>
<feature type="non-terminal residue" evidence="6">
    <location>
        <position position="1"/>
    </location>
</feature>
<dbReference type="SUPFAM" id="SSF56672">
    <property type="entry name" value="DNA/RNA polymerases"/>
    <property type="match status" value="1"/>
</dbReference>
<evidence type="ECO:0000256" key="1">
    <source>
        <dbReference type="ARBA" id="ARBA00012417"/>
    </source>
</evidence>
<keyword evidence="7" id="KW-1185">Reference proteome</keyword>
<feature type="domain" description="DNA-directed DNA polymerase family B multifunctional" evidence="5">
    <location>
        <begin position="1"/>
        <end position="57"/>
    </location>
</feature>
<keyword evidence="2" id="KW-0808">Transferase</keyword>
<keyword evidence="3" id="KW-0548">Nucleotidyltransferase</keyword>
<evidence type="ECO:0000313" key="6">
    <source>
        <dbReference type="EMBL" id="MCL7034395.1"/>
    </source>
</evidence>
<dbReference type="GO" id="GO:0000166">
    <property type="term" value="F:nucleotide binding"/>
    <property type="evidence" value="ECO:0007669"/>
    <property type="project" value="InterPro"/>
</dbReference>
<dbReference type="Proteomes" id="UP001177140">
    <property type="component" value="Unassembled WGS sequence"/>
</dbReference>
<dbReference type="PANTHER" id="PTHR10322">
    <property type="entry name" value="DNA POLYMERASE CATALYTIC SUBUNIT"/>
    <property type="match status" value="1"/>
</dbReference>
<sequence>IETVRRDNCLLVKNLITECLHKILIDRDIPAAVQFVKNTISDLLMNRMDLSLLVITK</sequence>
<evidence type="ECO:0000259" key="5">
    <source>
        <dbReference type="Pfam" id="PF00136"/>
    </source>
</evidence>
<name>A0AA41SFZ5_PAPNU</name>
<accession>A0AA41SFZ5</accession>
<dbReference type="PANTHER" id="PTHR10322:SF23">
    <property type="entry name" value="DNA POLYMERASE DELTA CATALYTIC SUBUNIT"/>
    <property type="match status" value="1"/>
</dbReference>
<evidence type="ECO:0000256" key="4">
    <source>
        <dbReference type="ARBA" id="ARBA00022932"/>
    </source>
</evidence>
<dbReference type="Pfam" id="PF00136">
    <property type="entry name" value="DNA_pol_B"/>
    <property type="match status" value="1"/>
</dbReference>
<evidence type="ECO:0000256" key="2">
    <source>
        <dbReference type="ARBA" id="ARBA00022679"/>
    </source>
</evidence>
<keyword evidence="4" id="KW-0239">DNA-directed DNA polymerase</keyword>
<gene>
    <name evidence="6" type="ORF">MKW94_016659</name>
</gene>
<reference evidence="6" key="1">
    <citation type="submission" date="2022-03" db="EMBL/GenBank/DDBJ databases">
        <title>A functionally conserved STORR gene fusion in Papaver species that diverged 16.8 million years ago.</title>
        <authorList>
            <person name="Catania T."/>
        </authorList>
    </citation>
    <scope>NUCLEOTIDE SEQUENCE</scope>
    <source>
        <strain evidence="6">S-191538</strain>
    </source>
</reference>
<dbReference type="GO" id="GO:0043625">
    <property type="term" value="C:delta DNA polymerase complex"/>
    <property type="evidence" value="ECO:0007669"/>
    <property type="project" value="TreeGrafter"/>
</dbReference>
<dbReference type="GO" id="GO:0003677">
    <property type="term" value="F:DNA binding"/>
    <property type="evidence" value="ECO:0007669"/>
    <property type="project" value="InterPro"/>
</dbReference>
<dbReference type="InterPro" id="IPR006134">
    <property type="entry name" value="DNA-dir_DNA_pol_B_multi_dom"/>
</dbReference>
<dbReference type="AlphaFoldDB" id="A0AA41SFZ5"/>
<evidence type="ECO:0000256" key="3">
    <source>
        <dbReference type="ARBA" id="ARBA00022695"/>
    </source>
</evidence>
<feature type="non-terminal residue" evidence="6">
    <location>
        <position position="57"/>
    </location>
</feature>
<dbReference type="GO" id="GO:0006297">
    <property type="term" value="P:nucleotide-excision repair, DNA gap filling"/>
    <property type="evidence" value="ECO:0007669"/>
    <property type="project" value="TreeGrafter"/>
</dbReference>
<dbReference type="InterPro" id="IPR042087">
    <property type="entry name" value="DNA_pol_B_thumb"/>
</dbReference>
<dbReference type="GO" id="GO:0006287">
    <property type="term" value="P:base-excision repair, gap-filling"/>
    <property type="evidence" value="ECO:0007669"/>
    <property type="project" value="TreeGrafter"/>
</dbReference>
<evidence type="ECO:0000313" key="7">
    <source>
        <dbReference type="Proteomes" id="UP001177140"/>
    </source>
</evidence>
<proteinExistence type="predicted"/>
<dbReference type="EMBL" id="JAJJMA010145074">
    <property type="protein sequence ID" value="MCL7034395.1"/>
    <property type="molecule type" value="Genomic_DNA"/>
</dbReference>
<dbReference type="GO" id="GO:0008296">
    <property type="term" value="F:3'-5'-DNA exonuclease activity"/>
    <property type="evidence" value="ECO:0007669"/>
    <property type="project" value="TreeGrafter"/>
</dbReference>
<dbReference type="GO" id="GO:0003887">
    <property type="term" value="F:DNA-directed DNA polymerase activity"/>
    <property type="evidence" value="ECO:0007669"/>
    <property type="project" value="UniProtKB-KW"/>
</dbReference>
<dbReference type="EC" id="2.7.7.7" evidence="1"/>
<dbReference type="InterPro" id="IPR043502">
    <property type="entry name" value="DNA/RNA_pol_sf"/>
</dbReference>
<comment type="caution">
    <text evidence="6">The sequence shown here is derived from an EMBL/GenBank/DDBJ whole genome shotgun (WGS) entry which is preliminary data.</text>
</comment>
<organism evidence="6 7">
    <name type="scientific">Papaver nudicaule</name>
    <name type="common">Iceland poppy</name>
    <dbReference type="NCBI Taxonomy" id="74823"/>
    <lineage>
        <taxon>Eukaryota</taxon>
        <taxon>Viridiplantae</taxon>
        <taxon>Streptophyta</taxon>
        <taxon>Embryophyta</taxon>
        <taxon>Tracheophyta</taxon>
        <taxon>Spermatophyta</taxon>
        <taxon>Magnoliopsida</taxon>
        <taxon>Ranunculales</taxon>
        <taxon>Papaveraceae</taxon>
        <taxon>Papaveroideae</taxon>
        <taxon>Papaver</taxon>
    </lineage>
</organism>